<comment type="caution">
    <text evidence="1">The sequence shown here is derived from an EMBL/GenBank/DDBJ whole genome shotgun (WGS) entry which is preliminary data.</text>
</comment>
<sequence length="348" mass="36883">MDAGYRTRKPRIARRVALCLALGVAAVVVCVVVDLREAAASLPDQLSAALREGLLSDSAADIQPEFNAAPGYRHALILMDMRPYGESNRLLDALSKTAGGKATTEDLAEAALAIRKWGAAMRAADEASRRPSCWFDLTRTHSESPPELTGLKTLARLFAARAALRAAHHDLRGASADLAILVRIARHLGQVPLLAAAQAETACERLVMRAGAPSLGADSPAFAALIGRLPEPSLRSCVPGELALARARVADLASGNADVAASAETAALAQNPVARQAFEARVIETHRALWRGLEHNPSQAIERIRREVSGIEAPSRAAARALFGNWSQTAEVCRALREEKAALGLKSG</sequence>
<protein>
    <submittedName>
        <fullName evidence="1">Uncharacterized protein</fullName>
    </submittedName>
</protein>
<organism evidence="1 2">
    <name type="scientific">Fimbriimonas ginsengisoli</name>
    <dbReference type="NCBI Taxonomy" id="1005039"/>
    <lineage>
        <taxon>Bacteria</taxon>
        <taxon>Bacillati</taxon>
        <taxon>Armatimonadota</taxon>
        <taxon>Fimbriimonadia</taxon>
        <taxon>Fimbriimonadales</taxon>
        <taxon>Fimbriimonadaceae</taxon>
        <taxon>Fimbriimonas</taxon>
    </lineage>
</organism>
<proteinExistence type="predicted"/>
<evidence type="ECO:0000313" key="1">
    <source>
        <dbReference type="EMBL" id="MBI1757452.1"/>
    </source>
</evidence>
<dbReference type="EMBL" id="JACOSL010000062">
    <property type="protein sequence ID" value="MBI1757452.1"/>
    <property type="molecule type" value="Genomic_DNA"/>
</dbReference>
<dbReference type="AlphaFoldDB" id="A0A931PVB2"/>
<accession>A0A931PVB2</accession>
<name>A0A931PVB2_FIMGI</name>
<evidence type="ECO:0000313" key="2">
    <source>
        <dbReference type="Proteomes" id="UP000727962"/>
    </source>
</evidence>
<reference evidence="1" key="1">
    <citation type="submission" date="2020-07" db="EMBL/GenBank/DDBJ databases">
        <title>Huge and variable diversity of episymbiotic CPR bacteria and DPANN archaea in groundwater ecosystems.</title>
        <authorList>
            <person name="He C.Y."/>
            <person name="Keren R."/>
            <person name="Whittaker M."/>
            <person name="Farag I.F."/>
            <person name="Doudna J."/>
            <person name="Cate J.H.D."/>
            <person name="Banfield J.F."/>
        </authorList>
    </citation>
    <scope>NUCLEOTIDE SEQUENCE</scope>
    <source>
        <strain evidence="1">NC_groundwater_17_Pr7_B-0.1um_64_12</strain>
    </source>
</reference>
<dbReference type="Proteomes" id="UP000727962">
    <property type="component" value="Unassembled WGS sequence"/>
</dbReference>
<gene>
    <name evidence="1" type="ORF">HYR64_10145</name>
</gene>